<comment type="caution">
    <text evidence="9">The sequence shown here is derived from an EMBL/GenBank/DDBJ whole genome shotgun (WGS) entry which is preliminary data.</text>
</comment>
<dbReference type="AlphaFoldDB" id="A0A5R9FHD1"/>
<reference evidence="9 10" key="1">
    <citation type="submission" date="2019-04" db="EMBL/GenBank/DDBJ databases">
        <title>Bacillus caeni sp. nov., a bacterium isolated from mangrove sediment.</title>
        <authorList>
            <person name="Huang H."/>
            <person name="Mo K."/>
            <person name="Hu Y."/>
        </authorList>
    </citation>
    <scope>NUCLEOTIDE SEQUENCE [LARGE SCALE GENOMIC DNA]</scope>
    <source>
        <strain evidence="9 10">HB172195</strain>
    </source>
</reference>
<comment type="similarity">
    <text evidence="2">Belongs to the EamA transporter family.</text>
</comment>
<dbReference type="RefSeq" id="WP_138122362.1">
    <property type="nucleotide sequence ID" value="NZ_SWLG01000001.1"/>
</dbReference>
<dbReference type="InterPro" id="IPR037185">
    <property type="entry name" value="EmrE-like"/>
</dbReference>
<evidence type="ECO:0000256" key="5">
    <source>
        <dbReference type="ARBA" id="ARBA00022989"/>
    </source>
</evidence>
<feature type="transmembrane region" description="Helical" evidence="7">
    <location>
        <begin position="9"/>
        <end position="28"/>
    </location>
</feature>
<feature type="domain" description="EamA" evidence="8">
    <location>
        <begin position="7"/>
        <end position="139"/>
    </location>
</feature>
<keyword evidence="6 7" id="KW-0472">Membrane</keyword>
<gene>
    <name evidence="9" type="ORF">FCL54_01290</name>
</gene>
<feature type="transmembrane region" description="Helical" evidence="7">
    <location>
        <begin position="34"/>
        <end position="55"/>
    </location>
</feature>
<dbReference type="PANTHER" id="PTHR42920">
    <property type="entry name" value="OS03G0707200 PROTEIN-RELATED"/>
    <property type="match status" value="1"/>
</dbReference>
<protein>
    <submittedName>
        <fullName evidence="9">DMT family transporter</fullName>
    </submittedName>
</protein>
<proteinExistence type="inferred from homology"/>
<dbReference type="EMBL" id="SWLG01000001">
    <property type="protein sequence ID" value="TLS38975.1"/>
    <property type="molecule type" value="Genomic_DNA"/>
</dbReference>
<name>A0A5R9FHD1_9BACL</name>
<feature type="transmembrane region" description="Helical" evidence="7">
    <location>
        <begin position="123"/>
        <end position="145"/>
    </location>
</feature>
<sequence>MNKVAADMILLVITFVWGATFVVVQQAIEDLKPFGFNGIRFLIAVLFLVLWLSLFKRQLWKKFNIQLLKDGMLLGLFLFAGYALQTIGLLYTTSSKAGFITGLSVVLVPVFAYFIMKTKPSPQAILGVVMAAVGLFLLSGMSSVMMNKGDLFVLLCAMGFGLHIVFTAKVTANHSALLLTIVQIGTVAILSTGFSFIVEGPREMLSAVANPEGYVVFALLFTAVFATSLAYLGQTALQKKTAPTHVALIFVMEPVFAAATAFLWAGERLSSTGIVGCILILFGMLLAEIPLKFIQRIKSTSLKA</sequence>
<dbReference type="OrthoDB" id="9804865at2"/>
<evidence type="ECO:0000256" key="1">
    <source>
        <dbReference type="ARBA" id="ARBA00004651"/>
    </source>
</evidence>
<keyword evidence="5 7" id="KW-1133">Transmembrane helix</keyword>
<dbReference type="Pfam" id="PF00892">
    <property type="entry name" value="EamA"/>
    <property type="match status" value="2"/>
</dbReference>
<keyword evidence="10" id="KW-1185">Reference proteome</keyword>
<evidence type="ECO:0000313" key="9">
    <source>
        <dbReference type="EMBL" id="TLS38975.1"/>
    </source>
</evidence>
<organism evidence="9 10">
    <name type="scientific">Exobacillus caeni</name>
    <dbReference type="NCBI Taxonomy" id="2574798"/>
    <lineage>
        <taxon>Bacteria</taxon>
        <taxon>Bacillati</taxon>
        <taxon>Bacillota</taxon>
        <taxon>Bacilli</taxon>
        <taxon>Bacillales</taxon>
        <taxon>Guptibacillaceae</taxon>
        <taxon>Exobacillus</taxon>
    </lineage>
</organism>
<keyword evidence="3" id="KW-1003">Cell membrane</keyword>
<dbReference type="PANTHER" id="PTHR42920:SF5">
    <property type="entry name" value="EAMA DOMAIN-CONTAINING PROTEIN"/>
    <property type="match status" value="1"/>
</dbReference>
<dbReference type="InterPro" id="IPR000620">
    <property type="entry name" value="EamA_dom"/>
</dbReference>
<evidence type="ECO:0000256" key="4">
    <source>
        <dbReference type="ARBA" id="ARBA00022692"/>
    </source>
</evidence>
<dbReference type="SUPFAM" id="SSF103481">
    <property type="entry name" value="Multidrug resistance efflux transporter EmrE"/>
    <property type="match status" value="2"/>
</dbReference>
<feature type="transmembrane region" description="Helical" evidence="7">
    <location>
        <begin position="213"/>
        <end position="233"/>
    </location>
</feature>
<evidence type="ECO:0000256" key="2">
    <source>
        <dbReference type="ARBA" id="ARBA00007362"/>
    </source>
</evidence>
<feature type="transmembrane region" description="Helical" evidence="7">
    <location>
        <begin position="177"/>
        <end position="198"/>
    </location>
</feature>
<feature type="transmembrane region" description="Helical" evidence="7">
    <location>
        <begin position="271"/>
        <end position="291"/>
    </location>
</feature>
<dbReference type="InterPro" id="IPR051258">
    <property type="entry name" value="Diverse_Substrate_Transporter"/>
</dbReference>
<feature type="domain" description="EamA" evidence="8">
    <location>
        <begin position="148"/>
        <end position="286"/>
    </location>
</feature>
<evidence type="ECO:0000256" key="7">
    <source>
        <dbReference type="SAM" id="Phobius"/>
    </source>
</evidence>
<feature type="transmembrane region" description="Helical" evidence="7">
    <location>
        <begin position="151"/>
        <end position="170"/>
    </location>
</feature>
<feature type="transmembrane region" description="Helical" evidence="7">
    <location>
        <begin position="97"/>
        <end position="116"/>
    </location>
</feature>
<evidence type="ECO:0000256" key="6">
    <source>
        <dbReference type="ARBA" id="ARBA00023136"/>
    </source>
</evidence>
<dbReference type="GO" id="GO:0005886">
    <property type="term" value="C:plasma membrane"/>
    <property type="evidence" value="ECO:0007669"/>
    <property type="project" value="UniProtKB-SubCell"/>
</dbReference>
<keyword evidence="4 7" id="KW-0812">Transmembrane</keyword>
<evidence type="ECO:0000256" key="3">
    <source>
        <dbReference type="ARBA" id="ARBA00022475"/>
    </source>
</evidence>
<accession>A0A5R9FHD1</accession>
<feature type="transmembrane region" description="Helical" evidence="7">
    <location>
        <begin position="245"/>
        <end position="265"/>
    </location>
</feature>
<evidence type="ECO:0000313" key="10">
    <source>
        <dbReference type="Proteomes" id="UP000308230"/>
    </source>
</evidence>
<feature type="transmembrane region" description="Helical" evidence="7">
    <location>
        <begin position="67"/>
        <end position="91"/>
    </location>
</feature>
<comment type="subcellular location">
    <subcellularLocation>
        <location evidence="1">Cell membrane</location>
        <topology evidence="1">Multi-pass membrane protein</topology>
    </subcellularLocation>
</comment>
<dbReference type="Proteomes" id="UP000308230">
    <property type="component" value="Unassembled WGS sequence"/>
</dbReference>
<evidence type="ECO:0000259" key="8">
    <source>
        <dbReference type="Pfam" id="PF00892"/>
    </source>
</evidence>